<protein>
    <recommendedName>
        <fullName evidence="5">Transcriptional regulator</fullName>
    </recommendedName>
</protein>
<keyword evidence="4" id="KW-1185">Reference proteome</keyword>
<dbReference type="InterPro" id="IPR036388">
    <property type="entry name" value="WH-like_DNA-bd_sf"/>
</dbReference>
<proteinExistence type="predicted"/>
<evidence type="ECO:0000313" key="3">
    <source>
        <dbReference type="EMBL" id="MDS0260903.1"/>
    </source>
</evidence>
<feature type="domain" description="Methanogenesis regulatory protein FilR1 middle" evidence="1">
    <location>
        <begin position="105"/>
        <end position="226"/>
    </location>
</feature>
<feature type="domain" description="HVO-A0261-like N-terminal" evidence="2">
    <location>
        <begin position="1"/>
        <end position="65"/>
    </location>
</feature>
<evidence type="ECO:0000259" key="1">
    <source>
        <dbReference type="Pfam" id="PF08350"/>
    </source>
</evidence>
<dbReference type="Pfam" id="PF25213">
    <property type="entry name" value="HVO_A0261_N"/>
    <property type="match status" value="1"/>
</dbReference>
<organism evidence="3 4">
    <name type="scientific">Haloarcula saliterrae</name>
    <dbReference type="NCBI Taxonomy" id="2950534"/>
    <lineage>
        <taxon>Archaea</taxon>
        <taxon>Methanobacteriati</taxon>
        <taxon>Methanobacteriota</taxon>
        <taxon>Stenosarchaea group</taxon>
        <taxon>Halobacteria</taxon>
        <taxon>Halobacteriales</taxon>
        <taxon>Haloarculaceae</taxon>
        <taxon>Haloarcula</taxon>
    </lineage>
</organism>
<accession>A0ABU2FF67</accession>
<dbReference type="InterPro" id="IPR057527">
    <property type="entry name" value="HVO_A0261-like_N"/>
</dbReference>
<dbReference type="SUPFAM" id="SSF46785">
    <property type="entry name" value="Winged helix' DNA-binding domain"/>
    <property type="match status" value="1"/>
</dbReference>
<evidence type="ECO:0000259" key="2">
    <source>
        <dbReference type="Pfam" id="PF25213"/>
    </source>
</evidence>
<comment type="caution">
    <text evidence="3">The sequence shown here is derived from an EMBL/GenBank/DDBJ whole genome shotgun (WGS) entry which is preliminary data.</text>
</comment>
<dbReference type="Gene3D" id="1.10.10.10">
    <property type="entry name" value="Winged helix-like DNA-binding domain superfamily/Winged helix DNA-binding domain"/>
    <property type="match status" value="1"/>
</dbReference>
<dbReference type="Proteomes" id="UP001259659">
    <property type="component" value="Unassembled WGS sequence"/>
</dbReference>
<dbReference type="InterPro" id="IPR036390">
    <property type="entry name" value="WH_DNA-bd_sf"/>
</dbReference>
<name>A0ABU2FF67_9EURY</name>
<sequence>MLSSLSDGPKRLHDIVEDVDGPRTTVRDNLKQLTERGLLEEDPGRRYQPTTRGQLVFELYRTCEQETAVLERLDPFLTHVPTDALPDSIVLFRDVNLVARSLSDPYNPLSTLADLLCDTAQIRALMPIVPAPVSAAIFSSPEATPLSVRLLTEGPTDFLLAEQSDSDPEPAITIRQTETPLPFGLAVSEERVSVCCFDDEMVARALIHTDDAAVRRWATQTFHRYWGGDEPHPPYPDRMSY</sequence>
<reference evidence="3 4" key="1">
    <citation type="submission" date="2022-06" db="EMBL/GenBank/DDBJ databases">
        <title>Haloarcula sp. a new haloarchaeum isolate from saline soil.</title>
        <authorList>
            <person name="Strakova D."/>
            <person name="Galisteo C."/>
            <person name="Sanchez-Porro C."/>
            <person name="Ventosa A."/>
        </authorList>
    </citation>
    <scope>NUCLEOTIDE SEQUENCE [LARGE SCALE GENOMIC DNA]</scope>
    <source>
        <strain evidence="3 4">S1CR25-12</strain>
    </source>
</reference>
<gene>
    <name evidence="3" type="ORF">NDI56_15975</name>
</gene>
<dbReference type="InterPro" id="IPR013561">
    <property type="entry name" value="FilR1_middle_dom"/>
</dbReference>
<evidence type="ECO:0000313" key="4">
    <source>
        <dbReference type="Proteomes" id="UP001259659"/>
    </source>
</evidence>
<dbReference type="EMBL" id="JAMQON010000004">
    <property type="protein sequence ID" value="MDS0260903.1"/>
    <property type="molecule type" value="Genomic_DNA"/>
</dbReference>
<dbReference type="Pfam" id="PF08350">
    <property type="entry name" value="FilR1_middle"/>
    <property type="match status" value="1"/>
</dbReference>
<evidence type="ECO:0008006" key="5">
    <source>
        <dbReference type="Google" id="ProtNLM"/>
    </source>
</evidence>